<accession>A0A1F5BVA5</accession>
<sequence length="932" mass="97517">MVEKILSKNTQSALIAPRTKTPLITGILTACGVAALGFLLSAASAQAATTTGVYTSPVKDFTTAVNLETISWVATTPPSTSVAIRARVCVDATCSTNPSWGSNLTNGQSISSWTARRYFQYEATLSSTDDYAAPTLSEVSVEYIIIGAASGTLTSSVYDTTFVGDFISVSWLPISQPVNTTFGMEVRAGTTLPPDSTWTGWTAAGNNLAAGTAFNGKRYIQYRVNLGTMDGTNTPVLEEIRMNYSEPFNYSLNWQATSPCGAGGLVCPPTGFISVNQGGSVLAAFDAIQTAGMTFENISFDYGPKTNGISVSPFSLSSCNDATSCSGVTATMRTTFTGGAGDTPTGNYTITITGTSATSGIIKTITFNLTVTAGFNFSLSLNNTSGSAYVNETASPLPTLTTTYVSGTSGTVSYSIVNPNPTNITIAPSTLASHTFTASGETYPAGGQLFTISVSNAISLGTYIIPMTGTSDSGLSKTVYYSLTVYGAFDFAFTWDTTSPCTGAASCSDTIYQGSSASGNSGVVAYNSPLARTVNFSNTVVNTSTGLAEPSITVSIPASCATTCILPVLISTGANTPATPSGTPYTVAITGDDGSGVAHSITYNLTVKLPPTNYNMMGWAWSDNIGWISFNAQNCDTDWDGFSDGGNAGCPVAGTLIPNYGINLNLSTYELSGEAWNNEIGWITFTRSFATNGQCAGGITTECPPAAPYNTTSDAYIAELKDGKVQGWARATSGIGENWGWLALTGASYGVTNLGASDFQGWAWGGDVMGWISFNSINCDADTDGLIDASCGANAGKTAYPYKVWVRGTLPCSPPTATSLSSNFLDRCGQPYNPTLSFTYKDSQLNPLLQYTIKIYDYACDTNKDAVIDGSAPGYCATNPFPTDTYVYAGSPIATNALGLANVDYQYNGASKLDYNKSYYFTVTVQSICNLD</sequence>
<dbReference type="STRING" id="1797298.A2988_03480"/>
<feature type="signal peptide" evidence="1">
    <location>
        <begin position="1"/>
        <end position="47"/>
    </location>
</feature>
<protein>
    <recommendedName>
        <fullName evidence="4">Cadherin-like beta sandwich domain-containing protein</fullName>
    </recommendedName>
</protein>
<organism evidence="2 3">
    <name type="scientific">Candidatus Azambacteria bacterium RIFCSPLOWO2_01_FULL_46_25</name>
    <dbReference type="NCBI Taxonomy" id="1797298"/>
    <lineage>
        <taxon>Bacteria</taxon>
        <taxon>Candidatus Azamiibacteriota</taxon>
    </lineage>
</organism>
<reference evidence="2 3" key="1">
    <citation type="journal article" date="2016" name="Nat. Commun.">
        <title>Thousands of microbial genomes shed light on interconnected biogeochemical processes in an aquifer system.</title>
        <authorList>
            <person name="Anantharaman K."/>
            <person name="Brown C.T."/>
            <person name="Hug L.A."/>
            <person name="Sharon I."/>
            <person name="Castelle C.J."/>
            <person name="Probst A.J."/>
            <person name="Thomas B.C."/>
            <person name="Singh A."/>
            <person name="Wilkins M.J."/>
            <person name="Karaoz U."/>
            <person name="Brodie E.L."/>
            <person name="Williams K.H."/>
            <person name="Hubbard S.S."/>
            <person name="Banfield J.F."/>
        </authorList>
    </citation>
    <scope>NUCLEOTIDE SEQUENCE [LARGE SCALE GENOMIC DNA]</scope>
</reference>
<name>A0A1F5BVA5_9BACT</name>
<evidence type="ECO:0000256" key="1">
    <source>
        <dbReference type="SAM" id="SignalP"/>
    </source>
</evidence>
<evidence type="ECO:0008006" key="4">
    <source>
        <dbReference type="Google" id="ProtNLM"/>
    </source>
</evidence>
<keyword evidence="1" id="KW-0732">Signal</keyword>
<proteinExistence type="predicted"/>
<dbReference type="AlphaFoldDB" id="A0A1F5BVA5"/>
<dbReference type="PROSITE" id="PS51257">
    <property type="entry name" value="PROKAR_LIPOPROTEIN"/>
    <property type="match status" value="1"/>
</dbReference>
<evidence type="ECO:0000313" key="2">
    <source>
        <dbReference type="EMBL" id="OGD34544.1"/>
    </source>
</evidence>
<comment type="caution">
    <text evidence="2">The sequence shown here is derived from an EMBL/GenBank/DDBJ whole genome shotgun (WGS) entry which is preliminary data.</text>
</comment>
<evidence type="ECO:0000313" key="3">
    <source>
        <dbReference type="Proteomes" id="UP000176650"/>
    </source>
</evidence>
<dbReference type="EMBL" id="MEYS01000001">
    <property type="protein sequence ID" value="OGD34544.1"/>
    <property type="molecule type" value="Genomic_DNA"/>
</dbReference>
<feature type="chain" id="PRO_5009517984" description="Cadherin-like beta sandwich domain-containing protein" evidence="1">
    <location>
        <begin position="48"/>
        <end position="932"/>
    </location>
</feature>
<dbReference type="Proteomes" id="UP000176650">
    <property type="component" value="Unassembled WGS sequence"/>
</dbReference>
<gene>
    <name evidence="2" type="ORF">A2988_03480</name>
</gene>